<evidence type="ECO:0000313" key="1">
    <source>
        <dbReference type="EMBL" id="RJE25289.1"/>
    </source>
</evidence>
<accession>A0A3A2ZQ46</accession>
<dbReference type="AlphaFoldDB" id="A0A3A2ZQ46"/>
<dbReference type="InterPro" id="IPR007315">
    <property type="entry name" value="PIG-V/Gpi18"/>
</dbReference>
<evidence type="ECO:0000313" key="2">
    <source>
        <dbReference type="Proteomes" id="UP000266188"/>
    </source>
</evidence>
<dbReference type="OrthoDB" id="10252502at2759"/>
<comment type="caution">
    <text evidence="1">The sequence shown here is derived from an EMBL/GenBank/DDBJ whole genome shotgun (WGS) entry which is preliminary data.</text>
</comment>
<protein>
    <submittedName>
        <fullName evidence="1">Uncharacterized protein</fullName>
    </submittedName>
</protein>
<dbReference type="GO" id="GO:0000009">
    <property type="term" value="F:alpha-1,6-mannosyltransferase activity"/>
    <property type="evidence" value="ECO:0007669"/>
    <property type="project" value="InterPro"/>
</dbReference>
<dbReference type="UniPathway" id="UPA00196"/>
<dbReference type="GO" id="GO:0016020">
    <property type="term" value="C:membrane"/>
    <property type="evidence" value="ECO:0007669"/>
    <property type="project" value="GOC"/>
</dbReference>
<dbReference type="STRING" id="2070753.A0A3A2ZQ46"/>
<reference evidence="2" key="1">
    <citation type="submission" date="2017-02" db="EMBL/GenBank/DDBJ databases">
        <authorList>
            <person name="Tafer H."/>
            <person name="Lopandic K."/>
        </authorList>
    </citation>
    <scope>NUCLEOTIDE SEQUENCE [LARGE SCALE GENOMIC DNA]</scope>
    <source>
        <strain evidence="2">CBS 366.77</strain>
    </source>
</reference>
<dbReference type="GO" id="GO:0004376">
    <property type="term" value="F:GPI mannosyltransferase activity"/>
    <property type="evidence" value="ECO:0007669"/>
    <property type="project" value="InterPro"/>
</dbReference>
<keyword evidence="2" id="KW-1185">Reference proteome</keyword>
<dbReference type="Proteomes" id="UP000266188">
    <property type="component" value="Unassembled WGS sequence"/>
</dbReference>
<proteinExistence type="predicted"/>
<dbReference type="GO" id="GO:0006506">
    <property type="term" value="P:GPI anchor biosynthetic process"/>
    <property type="evidence" value="ECO:0007669"/>
    <property type="project" value="UniProtKB-UniPathway"/>
</dbReference>
<dbReference type="EMBL" id="MVGC01000052">
    <property type="protein sequence ID" value="RJE25289.1"/>
    <property type="molecule type" value="Genomic_DNA"/>
</dbReference>
<sequence>MAFTSYHVQIINRISSGYPVWYWYIASQLLDHFAKSQSSKPKKYGRIVPIVVQSMVAT</sequence>
<dbReference type="Pfam" id="PF04188">
    <property type="entry name" value="Mannosyl_trans2"/>
    <property type="match status" value="1"/>
</dbReference>
<organism evidence="1 2">
    <name type="scientific">Aspergillus sclerotialis</name>
    <dbReference type="NCBI Taxonomy" id="2070753"/>
    <lineage>
        <taxon>Eukaryota</taxon>
        <taxon>Fungi</taxon>
        <taxon>Dikarya</taxon>
        <taxon>Ascomycota</taxon>
        <taxon>Pezizomycotina</taxon>
        <taxon>Eurotiomycetes</taxon>
        <taxon>Eurotiomycetidae</taxon>
        <taxon>Eurotiales</taxon>
        <taxon>Aspergillaceae</taxon>
        <taxon>Aspergillus</taxon>
        <taxon>Aspergillus subgen. Polypaecilum</taxon>
    </lineage>
</organism>
<name>A0A3A2ZQ46_9EURO</name>
<gene>
    <name evidence="1" type="ORF">PHISCL_02378</name>
</gene>